<reference evidence="1" key="1">
    <citation type="submission" date="2020-05" db="EMBL/GenBank/DDBJ databases">
        <authorList>
            <person name="Chiriac C."/>
            <person name="Salcher M."/>
            <person name="Ghai R."/>
            <person name="Kavagutti S V."/>
        </authorList>
    </citation>
    <scope>NUCLEOTIDE SEQUENCE</scope>
</reference>
<evidence type="ECO:0000313" key="1">
    <source>
        <dbReference type="EMBL" id="CAB4545232.1"/>
    </source>
</evidence>
<gene>
    <name evidence="1" type="ORF">UFOPK1503_00568</name>
</gene>
<accession>A0A6J6C1H7</accession>
<dbReference type="EMBL" id="CAEZST010000007">
    <property type="protein sequence ID" value="CAB4545232.1"/>
    <property type="molecule type" value="Genomic_DNA"/>
</dbReference>
<sequence>MWSHSVMEFITELEEEFAARRIDNSSKLQVQTSISCFLFDQAKLGPDFILGRCGFRVYFLPFSSIFELTGLEIEQSIDEKLVGYLSLQKQPVKLVLQSNQGTYTAWLLSVTSNWLRVAGQQGVVWVPLSQLVVAESESVFIEGAK</sequence>
<dbReference type="AlphaFoldDB" id="A0A6J6C1H7"/>
<protein>
    <submittedName>
        <fullName evidence="1">Unannotated protein</fullName>
    </submittedName>
</protein>
<name>A0A6J6C1H7_9ZZZZ</name>
<proteinExistence type="predicted"/>
<organism evidence="1">
    <name type="scientific">freshwater metagenome</name>
    <dbReference type="NCBI Taxonomy" id="449393"/>
    <lineage>
        <taxon>unclassified sequences</taxon>
        <taxon>metagenomes</taxon>
        <taxon>ecological metagenomes</taxon>
    </lineage>
</organism>